<dbReference type="EMBL" id="JAAIKC010000005">
    <property type="protein sequence ID" value="NEW07473.1"/>
    <property type="molecule type" value="Genomic_DNA"/>
</dbReference>
<dbReference type="FunFam" id="3.30.70.270:FF:000001">
    <property type="entry name" value="Diguanylate cyclase domain protein"/>
    <property type="match status" value="1"/>
</dbReference>
<dbReference type="Gene3D" id="3.30.70.270">
    <property type="match status" value="1"/>
</dbReference>
<reference evidence="3" key="1">
    <citation type="submission" date="2020-02" db="EMBL/GenBank/DDBJ databases">
        <authorList>
            <person name="Shen X.-R."/>
            <person name="Zhang Y.-X."/>
        </authorList>
    </citation>
    <scope>NUCLEOTIDE SEQUENCE</scope>
    <source>
        <strain evidence="3">SYP-B3998</strain>
    </source>
</reference>
<dbReference type="PANTHER" id="PTHR45138">
    <property type="entry name" value="REGULATORY COMPONENTS OF SENSORY TRANSDUCTION SYSTEM"/>
    <property type="match status" value="1"/>
</dbReference>
<dbReference type="PANTHER" id="PTHR45138:SF9">
    <property type="entry name" value="DIGUANYLATE CYCLASE DGCM-RELATED"/>
    <property type="match status" value="1"/>
</dbReference>
<evidence type="ECO:0000313" key="3">
    <source>
        <dbReference type="EMBL" id="NEW07473.1"/>
    </source>
</evidence>
<feature type="transmembrane region" description="Helical" evidence="1">
    <location>
        <begin position="114"/>
        <end position="139"/>
    </location>
</feature>
<dbReference type="AlphaFoldDB" id="A0A6G3ZZ35"/>
<keyword evidence="1" id="KW-1133">Transmembrane helix</keyword>
<keyword evidence="1" id="KW-0472">Membrane</keyword>
<proteinExistence type="predicted"/>
<feature type="domain" description="GGDEF" evidence="2">
    <location>
        <begin position="212"/>
        <end position="344"/>
    </location>
</feature>
<dbReference type="InterPro" id="IPR043128">
    <property type="entry name" value="Rev_trsase/Diguanyl_cyclase"/>
</dbReference>
<dbReference type="RefSeq" id="WP_163948495.1">
    <property type="nucleotide sequence ID" value="NZ_JAAIKC010000005.1"/>
</dbReference>
<feature type="transmembrane region" description="Helical" evidence="1">
    <location>
        <begin position="151"/>
        <end position="170"/>
    </location>
</feature>
<sequence>MWMPRKSDHIMEIAYSYVRWFFVPTSTLLFMKYYHHTEQDLILFSLLFCFAVGYMGLTEFALQRSHVHSAFYRNMTKIGVVFDYMAFLLLISLTGGSQSPMYPIAYLVILHASLYWSFIGAMVATFMVICGYMGVVLTVDGGFLEDQLPRHLLNCVFLIMVGVIGGIIVARERKHFVEKGIFENLAKTDYLTGLSNHRSFQEQIKETIVQRNYFILVMADIDYFKSINDRYGHQAGDAVLREIGILLEVMLPKTLGSAFRYGGEEFAIILYTQDQQPASELLQQFSQKLYALEFGSAEEQFRVTMSFGAAIRGEDQHADELVAKVDALLYEAKGQGRNRVVWGR</sequence>
<dbReference type="GO" id="GO:0052621">
    <property type="term" value="F:diguanylate cyclase activity"/>
    <property type="evidence" value="ECO:0007669"/>
    <property type="project" value="TreeGrafter"/>
</dbReference>
<dbReference type="InterPro" id="IPR000160">
    <property type="entry name" value="GGDEF_dom"/>
</dbReference>
<name>A0A6G3ZZ35_9BACL</name>
<accession>A0A6G3ZZ35</accession>
<dbReference type="Pfam" id="PF00990">
    <property type="entry name" value="GGDEF"/>
    <property type="match status" value="1"/>
</dbReference>
<dbReference type="InterPro" id="IPR050469">
    <property type="entry name" value="Diguanylate_Cyclase"/>
</dbReference>
<comment type="caution">
    <text evidence="3">The sequence shown here is derived from an EMBL/GenBank/DDBJ whole genome shotgun (WGS) entry which is preliminary data.</text>
</comment>
<dbReference type="SUPFAM" id="SSF55073">
    <property type="entry name" value="Nucleotide cyclase"/>
    <property type="match status" value="1"/>
</dbReference>
<keyword evidence="1" id="KW-0812">Transmembrane</keyword>
<dbReference type="CDD" id="cd01949">
    <property type="entry name" value="GGDEF"/>
    <property type="match status" value="1"/>
</dbReference>
<dbReference type="InterPro" id="IPR029787">
    <property type="entry name" value="Nucleotide_cyclase"/>
</dbReference>
<feature type="transmembrane region" description="Helical" evidence="1">
    <location>
        <begin position="12"/>
        <end position="35"/>
    </location>
</feature>
<dbReference type="PROSITE" id="PS50887">
    <property type="entry name" value="GGDEF"/>
    <property type="match status" value="1"/>
</dbReference>
<organism evidence="3">
    <name type="scientific">Paenibacillus sp. SYP-B3998</name>
    <dbReference type="NCBI Taxonomy" id="2678564"/>
    <lineage>
        <taxon>Bacteria</taxon>
        <taxon>Bacillati</taxon>
        <taxon>Bacillota</taxon>
        <taxon>Bacilli</taxon>
        <taxon>Bacillales</taxon>
        <taxon>Paenibacillaceae</taxon>
        <taxon>Paenibacillus</taxon>
    </lineage>
</organism>
<dbReference type="SMART" id="SM00267">
    <property type="entry name" value="GGDEF"/>
    <property type="match status" value="1"/>
</dbReference>
<dbReference type="NCBIfam" id="TIGR00254">
    <property type="entry name" value="GGDEF"/>
    <property type="match status" value="1"/>
</dbReference>
<evidence type="ECO:0000256" key="1">
    <source>
        <dbReference type="SAM" id="Phobius"/>
    </source>
</evidence>
<protein>
    <submittedName>
        <fullName evidence="3">GGDEF domain-containing protein</fullName>
    </submittedName>
</protein>
<evidence type="ECO:0000259" key="2">
    <source>
        <dbReference type="PROSITE" id="PS50887"/>
    </source>
</evidence>
<feature type="transmembrane region" description="Helical" evidence="1">
    <location>
        <begin position="41"/>
        <end position="62"/>
    </location>
</feature>
<gene>
    <name evidence="3" type="ORF">GK047_15820</name>
</gene>